<dbReference type="Proteomes" id="UP000003823">
    <property type="component" value="Unassembled WGS sequence"/>
</dbReference>
<proteinExistence type="predicted"/>
<accession>E0PNX9</accession>
<dbReference type="AlphaFoldDB" id="E0PNX9"/>
<dbReference type="eggNOG" id="ENOG502ZMBN">
    <property type="taxonomic scope" value="Bacteria"/>
</dbReference>
<feature type="transmembrane region" description="Helical" evidence="1">
    <location>
        <begin position="107"/>
        <end position="131"/>
    </location>
</feature>
<keyword evidence="1" id="KW-0812">Transmembrane</keyword>
<feature type="transmembrane region" description="Helical" evidence="1">
    <location>
        <begin position="68"/>
        <end position="86"/>
    </location>
</feature>
<feature type="transmembrane region" description="Helical" evidence="1">
    <location>
        <begin position="206"/>
        <end position="229"/>
    </location>
</feature>
<reference evidence="2 3" key="1">
    <citation type="submission" date="2010-07" db="EMBL/GenBank/DDBJ databases">
        <authorList>
            <person name="Muzny D."/>
            <person name="Qin X."/>
            <person name="Deng J."/>
            <person name="Jiang H."/>
            <person name="Liu Y."/>
            <person name="Qu J."/>
            <person name="Song X.-Z."/>
            <person name="Zhang L."/>
            <person name="Thornton R."/>
            <person name="Coyle M."/>
            <person name="Francisco L."/>
            <person name="Jackson L."/>
            <person name="Javaid M."/>
            <person name="Korchina V."/>
            <person name="Kovar C."/>
            <person name="Mata R."/>
            <person name="Mathew T."/>
            <person name="Ngo R."/>
            <person name="Nguyen L."/>
            <person name="Nguyen N."/>
            <person name="Okwuonu G."/>
            <person name="Ongeri F."/>
            <person name="Pham C."/>
            <person name="Simmons D."/>
            <person name="Wilczek-Boney K."/>
            <person name="Hale W."/>
            <person name="Jakkamsetti A."/>
            <person name="Pham P."/>
            <person name="Ruth R."/>
            <person name="San Lucas F."/>
            <person name="Warren J."/>
            <person name="Zhang J."/>
            <person name="Zhao Z."/>
            <person name="Zhou C."/>
            <person name="Zhu D."/>
            <person name="Lee S."/>
            <person name="Bess C."/>
            <person name="Blankenburg K."/>
            <person name="Forbes L."/>
            <person name="Fu Q."/>
            <person name="Gubbala S."/>
            <person name="Hirani K."/>
            <person name="Jayaseelan J.C."/>
            <person name="Lara F."/>
            <person name="Munidasa M."/>
            <person name="Palculict T."/>
            <person name="Patil S."/>
            <person name="Pu L.-L."/>
            <person name="Saada N."/>
            <person name="Tang L."/>
            <person name="Weissenberger G."/>
            <person name="Zhu Y."/>
            <person name="Hemphill L."/>
            <person name="Shang Y."/>
            <person name="Youmans B."/>
            <person name="Ayvaz T."/>
            <person name="Ross M."/>
            <person name="Santibanez J."/>
            <person name="Aqrawi P."/>
            <person name="Gross S."/>
            <person name="Joshi V."/>
            <person name="Fowler G."/>
            <person name="Nazareth L."/>
            <person name="Reid J."/>
            <person name="Worley K."/>
            <person name="Petrosino J."/>
            <person name="Highlander S."/>
            <person name="Gibbs R."/>
        </authorList>
    </citation>
    <scope>NUCLEOTIDE SEQUENCE [LARGE SCALE GENOMIC DNA]</scope>
    <source>
        <strain evidence="2 3">ATCC 6249</strain>
    </source>
</reference>
<sequence>MIRSNLMEIIRVVTILLKQQFTFKRLLPILIFFHLYTLILMLPFSNLANHFKETYPVSIVTVLFTSQWFTAIAILSVILLFSNLPLKDTFQFWLILKIGQKKWMVCQFIYLIIASLIASIYQIISILITFLPTLHFSNHWGRLLPSLAQGRISFPEGVDSMTHLRSIILQYYSPYRAFFQIFLLLFLIFILIGGVIFVFNSHYSNLGNTLACGLVIVELFITEASRFWIKFLSPLTWLDFHYIKYEAHSGLLSLPEIITRILLLYLLLTIILVVMKKIRRQ</sequence>
<dbReference type="EMBL" id="AEEN01000010">
    <property type="protein sequence ID" value="EFM31964.1"/>
    <property type="molecule type" value="Genomic_DNA"/>
</dbReference>
<gene>
    <name evidence="2" type="ORF">HMPREF8571_0246</name>
</gene>
<name>E0PNX9_STRMT</name>
<evidence type="ECO:0000313" key="3">
    <source>
        <dbReference type="Proteomes" id="UP000003823"/>
    </source>
</evidence>
<feature type="transmembrane region" description="Helical" evidence="1">
    <location>
        <begin position="177"/>
        <end position="199"/>
    </location>
</feature>
<protein>
    <submittedName>
        <fullName evidence="2">Uncharacterized protein</fullName>
    </submittedName>
</protein>
<evidence type="ECO:0000313" key="2">
    <source>
        <dbReference type="EMBL" id="EFM31964.1"/>
    </source>
</evidence>
<feature type="transmembrane region" description="Helical" evidence="1">
    <location>
        <begin position="26"/>
        <end position="48"/>
    </location>
</feature>
<organism evidence="2 3">
    <name type="scientific">Streptococcus mitis ATCC 6249</name>
    <dbReference type="NCBI Taxonomy" id="864567"/>
    <lineage>
        <taxon>Bacteria</taxon>
        <taxon>Bacillati</taxon>
        <taxon>Bacillota</taxon>
        <taxon>Bacilli</taxon>
        <taxon>Lactobacillales</taxon>
        <taxon>Streptococcaceae</taxon>
        <taxon>Streptococcus</taxon>
        <taxon>Streptococcus mitis group</taxon>
    </lineage>
</organism>
<evidence type="ECO:0000256" key="1">
    <source>
        <dbReference type="SAM" id="Phobius"/>
    </source>
</evidence>
<dbReference type="HOGENOM" id="CLU_1011616_0_0_9"/>
<keyword evidence="1" id="KW-0472">Membrane</keyword>
<keyword evidence="1" id="KW-1133">Transmembrane helix</keyword>
<comment type="caution">
    <text evidence="2">The sequence shown here is derived from an EMBL/GenBank/DDBJ whole genome shotgun (WGS) entry which is preliminary data.</text>
</comment>
<feature type="transmembrane region" description="Helical" evidence="1">
    <location>
        <begin position="257"/>
        <end position="275"/>
    </location>
</feature>